<evidence type="ECO:0000256" key="1">
    <source>
        <dbReference type="SAM" id="MobiDB-lite"/>
    </source>
</evidence>
<reference evidence="2 3" key="1">
    <citation type="submission" date="2020-04" db="EMBL/GenBank/DDBJ databases">
        <title>MicrobeNet Type strains.</title>
        <authorList>
            <person name="Nicholson A.C."/>
        </authorList>
    </citation>
    <scope>NUCLEOTIDE SEQUENCE [LARGE SCALE GENOMIC DNA]</scope>
    <source>
        <strain evidence="2 3">DSM 44956</strain>
    </source>
</reference>
<feature type="region of interest" description="Disordered" evidence="1">
    <location>
        <begin position="46"/>
        <end position="144"/>
    </location>
</feature>
<protein>
    <submittedName>
        <fullName evidence="2">Uncharacterized protein</fullName>
    </submittedName>
</protein>
<organism evidence="2 3">
    <name type="scientific">Nocardia gamkensis</name>
    <dbReference type="NCBI Taxonomy" id="352869"/>
    <lineage>
        <taxon>Bacteria</taxon>
        <taxon>Bacillati</taxon>
        <taxon>Actinomycetota</taxon>
        <taxon>Actinomycetes</taxon>
        <taxon>Mycobacteriales</taxon>
        <taxon>Nocardiaceae</taxon>
        <taxon>Nocardia</taxon>
    </lineage>
</organism>
<accession>A0A7X6LBE2</accession>
<comment type="caution">
    <text evidence="2">The sequence shown here is derived from an EMBL/GenBank/DDBJ whole genome shotgun (WGS) entry which is preliminary data.</text>
</comment>
<dbReference type="EMBL" id="JAAXOS010000025">
    <property type="protein sequence ID" value="NKY31114.1"/>
    <property type="molecule type" value="Genomic_DNA"/>
</dbReference>
<gene>
    <name evidence="2" type="ORF">HGB38_33660</name>
</gene>
<evidence type="ECO:0000313" key="2">
    <source>
        <dbReference type="EMBL" id="NKY31114.1"/>
    </source>
</evidence>
<dbReference type="Proteomes" id="UP000540698">
    <property type="component" value="Unassembled WGS sequence"/>
</dbReference>
<sequence>MCSVLPARIRTGEARRSGLVSGRGRKSSKRAFALIVAGLAAGTVAAAGGAAAESLSGSDHSGRSGSHGDSTGWHAIDPFGYQHSDPNPLRQNEHQHALREYHRRNKPRPDESSAGNGAGESAWTRTQRPDGNGWTVCRPQAKWC</sequence>
<keyword evidence="3" id="KW-1185">Reference proteome</keyword>
<name>A0A7X6LBE2_9NOCA</name>
<evidence type="ECO:0000313" key="3">
    <source>
        <dbReference type="Proteomes" id="UP000540698"/>
    </source>
</evidence>
<dbReference type="RefSeq" id="WP_157114361.1">
    <property type="nucleotide sequence ID" value="NZ_JAAXOS010000025.1"/>
</dbReference>
<feature type="compositionally biased region" description="Low complexity" evidence="1">
    <location>
        <begin position="46"/>
        <end position="72"/>
    </location>
</feature>
<feature type="compositionally biased region" description="Basic and acidic residues" evidence="1">
    <location>
        <begin position="91"/>
        <end position="100"/>
    </location>
</feature>
<proteinExistence type="predicted"/>
<dbReference type="AlphaFoldDB" id="A0A7X6LBE2"/>